<dbReference type="EMBL" id="CAMXCT020000497">
    <property type="protein sequence ID" value="CAL1132947.1"/>
    <property type="molecule type" value="Genomic_DNA"/>
</dbReference>
<sequence length="542" mass="60339">MVAIPELPADARFVRALLQSEELLQQQANSVFARCDLNKNGQIERDELQILCEAMHQRIGLKMLDQIELGRRLGRFDVDFSGGLDSEEFVKLYKNLLQDAVGDAEPQLSRRRSRSRPKVTEQSLELPSDPRYIRALLSSEHLLKQQAFGVFVQLDLDGNGQLDRDELFGLCLALHRKLGVKLPDDVAVGLQLAKYDEDLSGGLDRNEFVNLYKQILQDSLGSLALERPTAIKAGDEVLAPYLGEDSSRRYHALVTGITEASGQRFVCLRWLRPPGGQRPKEYVSGHGLDDTECTRVPMELVLPKAAATVEEAVRQAALGFGVPGEFPVCHPETSKETGDLSGTSPLNRQVTELDWPTWGPMPMAMPHLAGVSHPSSLPPGPKQHQEQWPQAISAVDSSAVEKLPWGISDDGHGKPWETMVEMPPTLQISSPTEAPALPAAQAPKSEEAQGEQDVPSDWRNKTTVMLRNLPNKYSQQMLLEELNTSGFLGTFDFLYLPIDPETNANRGYCFINFTDPNFAWTLKLAYEGRKMGRHGVYRERLP</sequence>
<dbReference type="PANTHER" id="PTHR34574:SF3">
    <property type="entry name" value="CALCIUM-BINDING EF HAND FAMILY PROTEIN"/>
    <property type="match status" value="1"/>
</dbReference>
<dbReference type="AlphaFoldDB" id="A0A9P1BUN5"/>
<feature type="region of interest" description="Disordered" evidence="3">
    <location>
        <begin position="104"/>
        <end position="124"/>
    </location>
</feature>
<reference evidence="6" key="1">
    <citation type="submission" date="2022-10" db="EMBL/GenBank/DDBJ databases">
        <authorList>
            <person name="Chen Y."/>
            <person name="Dougan E. K."/>
            <person name="Chan C."/>
            <person name="Rhodes N."/>
            <person name="Thang M."/>
        </authorList>
    </citation>
    <scope>NUCLEOTIDE SEQUENCE</scope>
</reference>
<evidence type="ECO:0000313" key="8">
    <source>
        <dbReference type="EMBL" id="CAL4766884.1"/>
    </source>
</evidence>
<dbReference type="InterPro" id="IPR002048">
    <property type="entry name" value="EF_hand_dom"/>
</dbReference>
<dbReference type="SUPFAM" id="SSF47473">
    <property type="entry name" value="EF-hand"/>
    <property type="match status" value="1"/>
</dbReference>
<evidence type="ECO:0000256" key="2">
    <source>
        <dbReference type="PROSITE-ProRule" id="PRU00176"/>
    </source>
</evidence>
<dbReference type="Gene3D" id="3.30.70.330">
    <property type="match status" value="1"/>
</dbReference>
<dbReference type="InterPro" id="IPR012677">
    <property type="entry name" value="Nucleotide-bd_a/b_plait_sf"/>
</dbReference>
<reference evidence="7" key="2">
    <citation type="submission" date="2024-04" db="EMBL/GenBank/DDBJ databases">
        <authorList>
            <person name="Chen Y."/>
            <person name="Shah S."/>
            <person name="Dougan E. K."/>
            <person name="Thang M."/>
            <person name="Chan C."/>
        </authorList>
    </citation>
    <scope>NUCLEOTIDE SEQUENCE [LARGE SCALE GENOMIC DNA]</scope>
</reference>
<dbReference type="InterPro" id="IPR007201">
    <property type="entry name" value="Mei2-like_Rrm_C"/>
</dbReference>
<evidence type="ECO:0000313" key="9">
    <source>
        <dbReference type="Proteomes" id="UP001152797"/>
    </source>
</evidence>
<dbReference type="InterPro" id="IPR011992">
    <property type="entry name" value="EF-hand-dom_pair"/>
</dbReference>
<dbReference type="EMBL" id="CAMXCT030000497">
    <property type="protein sequence ID" value="CAL4766884.1"/>
    <property type="molecule type" value="Genomic_DNA"/>
</dbReference>
<keyword evidence="1" id="KW-0106">Calcium</keyword>
<evidence type="ECO:0000313" key="6">
    <source>
        <dbReference type="EMBL" id="CAI3979572.1"/>
    </source>
</evidence>
<feature type="domain" description="EF-hand" evidence="5">
    <location>
        <begin position="23"/>
        <end position="58"/>
    </location>
</feature>
<dbReference type="Gene3D" id="1.10.238.10">
    <property type="entry name" value="EF-hand"/>
    <property type="match status" value="2"/>
</dbReference>
<dbReference type="Pfam" id="PF13202">
    <property type="entry name" value="EF-hand_5"/>
    <property type="match status" value="2"/>
</dbReference>
<evidence type="ECO:0000259" key="4">
    <source>
        <dbReference type="PROSITE" id="PS50102"/>
    </source>
</evidence>
<dbReference type="InterPro" id="IPR018247">
    <property type="entry name" value="EF_Hand_1_Ca_BS"/>
</dbReference>
<evidence type="ECO:0000313" key="7">
    <source>
        <dbReference type="EMBL" id="CAL1132947.1"/>
    </source>
</evidence>
<dbReference type="GO" id="GO:0003723">
    <property type="term" value="F:RNA binding"/>
    <property type="evidence" value="ECO:0007669"/>
    <property type="project" value="UniProtKB-UniRule"/>
</dbReference>
<feature type="domain" description="RRM" evidence="4">
    <location>
        <begin position="462"/>
        <end position="533"/>
    </location>
</feature>
<accession>A0A9P1BUN5</accession>
<organism evidence="6">
    <name type="scientific">Cladocopium goreaui</name>
    <dbReference type="NCBI Taxonomy" id="2562237"/>
    <lineage>
        <taxon>Eukaryota</taxon>
        <taxon>Sar</taxon>
        <taxon>Alveolata</taxon>
        <taxon>Dinophyceae</taxon>
        <taxon>Suessiales</taxon>
        <taxon>Symbiodiniaceae</taxon>
        <taxon>Cladocopium</taxon>
    </lineage>
</organism>
<dbReference type="EMBL" id="CAMXCT010000497">
    <property type="protein sequence ID" value="CAI3979572.1"/>
    <property type="molecule type" value="Genomic_DNA"/>
</dbReference>
<evidence type="ECO:0000256" key="1">
    <source>
        <dbReference type="ARBA" id="ARBA00022837"/>
    </source>
</evidence>
<feature type="domain" description="EF-hand" evidence="5">
    <location>
        <begin position="142"/>
        <end position="177"/>
    </location>
</feature>
<dbReference type="PROSITE" id="PS50222">
    <property type="entry name" value="EF_HAND_2"/>
    <property type="match status" value="2"/>
</dbReference>
<keyword evidence="2" id="KW-0694">RNA-binding</keyword>
<dbReference type="SMART" id="SM00054">
    <property type="entry name" value="EFh"/>
    <property type="match status" value="4"/>
</dbReference>
<dbReference type="GO" id="GO:0005509">
    <property type="term" value="F:calcium ion binding"/>
    <property type="evidence" value="ECO:0007669"/>
    <property type="project" value="InterPro"/>
</dbReference>
<gene>
    <name evidence="6" type="ORF">C1SCF055_LOCUS7512</name>
</gene>
<protein>
    <submittedName>
        <fullName evidence="8">Protein MEI2-like 3 (AML3) (MEI2-like protein 3)</fullName>
    </submittedName>
</protein>
<evidence type="ECO:0000259" key="5">
    <source>
        <dbReference type="PROSITE" id="PS50222"/>
    </source>
</evidence>
<name>A0A9P1BUN5_9DINO</name>
<keyword evidence="9" id="KW-1185">Reference proteome</keyword>
<comment type="caution">
    <text evidence="6">The sequence shown here is derived from an EMBL/GenBank/DDBJ whole genome shotgun (WGS) entry which is preliminary data.</text>
</comment>
<dbReference type="Proteomes" id="UP001152797">
    <property type="component" value="Unassembled WGS sequence"/>
</dbReference>
<dbReference type="OrthoDB" id="428774at2759"/>
<dbReference type="InterPro" id="IPR035979">
    <property type="entry name" value="RBD_domain_sf"/>
</dbReference>
<dbReference type="InterPro" id="IPR000504">
    <property type="entry name" value="RRM_dom"/>
</dbReference>
<dbReference type="SUPFAM" id="SSF54928">
    <property type="entry name" value="RNA-binding domain, RBD"/>
    <property type="match status" value="1"/>
</dbReference>
<feature type="region of interest" description="Disordered" evidence="3">
    <location>
        <begin position="436"/>
        <end position="455"/>
    </location>
</feature>
<dbReference type="PROSITE" id="PS50102">
    <property type="entry name" value="RRM"/>
    <property type="match status" value="1"/>
</dbReference>
<dbReference type="Pfam" id="PF04059">
    <property type="entry name" value="RRM_2"/>
    <property type="match status" value="1"/>
</dbReference>
<dbReference type="PROSITE" id="PS00018">
    <property type="entry name" value="EF_HAND_1"/>
    <property type="match status" value="2"/>
</dbReference>
<proteinExistence type="predicted"/>
<evidence type="ECO:0000256" key="3">
    <source>
        <dbReference type="SAM" id="MobiDB-lite"/>
    </source>
</evidence>
<dbReference type="PANTHER" id="PTHR34574">
    <property type="entry name" value="CALCIUM-BINDING EF-HAND FAMILY PROTEIN-RELATED"/>
    <property type="match status" value="1"/>
</dbReference>